<dbReference type="GO" id="GO:0005509">
    <property type="term" value="F:calcium ion binding"/>
    <property type="evidence" value="ECO:0007669"/>
    <property type="project" value="InterPro"/>
</dbReference>
<reference evidence="5 6" key="1">
    <citation type="journal article" date="2021" name="Hortic Res">
        <title>Chromosome-scale assembly of the Dendrobium chrysotoxum genome enhances the understanding of orchid evolution.</title>
        <authorList>
            <person name="Zhang Y."/>
            <person name="Zhang G.Q."/>
            <person name="Zhang D."/>
            <person name="Liu X.D."/>
            <person name="Xu X.Y."/>
            <person name="Sun W.H."/>
            <person name="Yu X."/>
            <person name="Zhu X."/>
            <person name="Wang Z.W."/>
            <person name="Zhao X."/>
            <person name="Zhong W.Y."/>
            <person name="Chen H."/>
            <person name="Yin W.L."/>
            <person name="Huang T."/>
            <person name="Niu S.C."/>
            <person name="Liu Z.J."/>
        </authorList>
    </citation>
    <scope>NUCLEOTIDE SEQUENCE [LARGE SCALE GENOMIC DNA]</scope>
    <source>
        <strain evidence="5">Lindl</strain>
    </source>
</reference>
<keyword evidence="3" id="KW-0106">Calcium</keyword>
<dbReference type="Gene3D" id="1.10.238.10">
    <property type="entry name" value="EF-hand"/>
    <property type="match status" value="2"/>
</dbReference>
<feature type="domain" description="EF-hand" evidence="4">
    <location>
        <begin position="11"/>
        <end position="46"/>
    </location>
</feature>
<name>A0AAV7GI41_DENCH</name>
<comment type="caution">
    <text evidence="5">The sequence shown here is derived from an EMBL/GenBank/DDBJ whole genome shotgun (WGS) entry which is preliminary data.</text>
</comment>
<dbReference type="FunFam" id="1.10.238.10:FF:000178">
    <property type="entry name" value="Calmodulin-2 A"/>
    <property type="match status" value="1"/>
</dbReference>
<sequence length="195" mass="22295">MKVASEISFSNNGEEFSRLFSRIDVDGDGKISQTEFQLLMMRTTGEKLSSEDVEAMLQDADSDGDGFLDMEEFMAMAGIIDDACHEVETKKEEQYLKEAFSHYEMDDHQGFINAKSLKRMLSRLGASRPIEDCQSMICRFDLNRDGLLSFDEFKLYRGIFKMRIRFCSSASGMARFELLISKYVKLTARIFACVV</sequence>
<dbReference type="PROSITE" id="PS50222">
    <property type="entry name" value="EF_HAND_2"/>
    <property type="match status" value="3"/>
</dbReference>
<feature type="domain" description="EF-hand" evidence="4">
    <location>
        <begin position="128"/>
        <end position="163"/>
    </location>
</feature>
<dbReference type="PROSITE" id="PS00018">
    <property type="entry name" value="EF_HAND_1"/>
    <property type="match status" value="3"/>
</dbReference>
<dbReference type="EMBL" id="JAGFBR010000015">
    <property type="protein sequence ID" value="KAH0455073.1"/>
    <property type="molecule type" value="Genomic_DNA"/>
</dbReference>
<dbReference type="SMART" id="SM00054">
    <property type="entry name" value="EFh"/>
    <property type="match status" value="4"/>
</dbReference>
<dbReference type="PANTHER" id="PTHR10891">
    <property type="entry name" value="EF-HAND CALCIUM-BINDING DOMAIN CONTAINING PROTEIN"/>
    <property type="match status" value="1"/>
</dbReference>
<dbReference type="SUPFAM" id="SSF47473">
    <property type="entry name" value="EF-hand"/>
    <property type="match status" value="1"/>
</dbReference>
<evidence type="ECO:0000313" key="6">
    <source>
        <dbReference type="Proteomes" id="UP000775213"/>
    </source>
</evidence>
<organism evidence="5 6">
    <name type="scientific">Dendrobium chrysotoxum</name>
    <name type="common">Orchid</name>
    <dbReference type="NCBI Taxonomy" id="161865"/>
    <lineage>
        <taxon>Eukaryota</taxon>
        <taxon>Viridiplantae</taxon>
        <taxon>Streptophyta</taxon>
        <taxon>Embryophyta</taxon>
        <taxon>Tracheophyta</taxon>
        <taxon>Spermatophyta</taxon>
        <taxon>Magnoliopsida</taxon>
        <taxon>Liliopsida</taxon>
        <taxon>Asparagales</taxon>
        <taxon>Orchidaceae</taxon>
        <taxon>Epidendroideae</taxon>
        <taxon>Malaxideae</taxon>
        <taxon>Dendrobiinae</taxon>
        <taxon>Dendrobium</taxon>
    </lineage>
</organism>
<dbReference type="GO" id="GO:0043226">
    <property type="term" value="C:organelle"/>
    <property type="evidence" value="ECO:0007669"/>
    <property type="project" value="UniProtKB-ARBA"/>
</dbReference>
<feature type="domain" description="EF-hand" evidence="4">
    <location>
        <begin position="48"/>
        <end position="83"/>
    </location>
</feature>
<evidence type="ECO:0000256" key="2">
    <source>
        <dbReference type="ARBA" id="ARBA00022737"/>
    </source>
</evidence>
<accession>A0AAV7GI41</accession>
<dbReference type="InterPro" id="IPR018247">
    <property type="entry name" value="EF_Hand_1_Ca_BS"/>
</dbReference>
<proteinExistence type="predicted"/>
<dbReference type="CDD" id="cd00051">
    <property type="entry name" value="EFh"/>
    <property type="match status" value="1"/>
</dbReference>
<dbReference type="InterPro" id="IPR002048">
    <property type="entry name" value="EF_hand_dom"/>
</dbReference>
<keyword evidence="1" id="KW-0479">Metal-binding</keyword>
<keyword evidence="6" id="KW-1185">Reference proteome</keyword>
<evidence type="ECO:0000256" key="1">
    <source>
        <dbReference type="ARBA" id="ARBA00022723"/>
    </source>
</evidence>
<dbReference type="InterPro" id="IPR011992">
    <property type="entry name" value="EF-hand-dom_pair"/>
</dbReference>
<dbReference type="Proteomes" id="UP000775213">
    <property type="component" value="Unassembled WGS sequence"/>
</dbReference>
<dbReference type="InterPro" id="IPR039647">
    <property type="entry name" value="EF_hand_pair_protein_CML-like"/>
</dbReference>
<dbReference type="AlphaFoldDB" id="A0AAV7GI41"/>
<keyword evidence="2" id="KW-0677">Repeat</keyword>
<evidence type="ECO:0000256" key="3">
    <source>
        <dbReference type="ARBA" id="ARBA00022837"/>
    </source>
</evidence>
<dbReference type="Pfam" id="PF13499">
    <property type="entry name" value="EF-hand_7"/>
    <property type="match status" value="2"/>
</dbReference>
<evidence type="ECO:0000259" key="4">
    <source>
        <dbReference type="PROSITE" id="PS50222"/>
    </source>
</evidence>
<evidence type="ECO:0000313" key="5">
    <source>
        <dbReference type="EMBL" id="KAH0455073.1"/>
    </source>
</evidence>
<gene>
    <name evidence="5" type="ORF">IEQ34_016997</name>
</gene>
<protein>
    <recommendedName>
        <fullName evidence="4">EF-hand domain-containing protein</fullName>
    </recommendedName>
</protein>